<gene>
    <name evidence="6" type="ORF">AOXY_G20083</name>
</gene>
<reference evidence="6" key="1">
    <citation type="submission" date="2022-02" db="EMBL/GenBank/DDBJ databases">
        <title>Atlantic sturgeon de novo genome assembly.</title>
        <authorList>
            <person name="Stock M."/>
            <person name="Klopp C."/>
            <person name="Guiguen Y."/>
            <person name="Cabau C."/>
            <person name="Parinello H."/>
            <person name="Santidrian Yebra-Pimentel E."/>
            <person name="Kuhl H."/>
            <person name="Dirks R.P."/>
            <person name="Guessner J."/>
            <person name="Wuertz S."/>
            <person name="Du K."/>
            <person name="Schartl M."/>
        </authorList>
    </citation>
    <scope>NUCLEOTIDE SEQUENCE</scope>
    <source>
        <strain evidence="6">STURGEONOMICS-FGT-2020</strain>
        <tissue evidence="6">Whole blood</tissue>
    </source>
</reference>
<dbReference type="Gene3D" id="2.30.30.40">
    <property type="entry name" value="SH3 Domains"/>
    <property type="match status" value="2"/>
</dbReference>
<dbReference type="InterPro" id="IPR001452">
    <property type="entry name" value="SH3_domain"/>
</dbReference>
<keyword evidence="1 2" id="KW-0728">SH3 domain</keyword>
<dbReference type="SMART" id="SM00326">
    <property type="entry name" value="SH3"/>
    <property type="match status" value="2"/>
</dbReference>
<evidence type="ECO:0000313" key="7">
    <source>
        <dbReference type="Proteomes" id="UP001230051"/>
    </source>
</evidence>
<dbReference type="EMBL" id="JAGXEW010000019">
    <property type="protein sequence ID" value="KAK1161163.1"/>
    <property type="molecule type" value="Genomic_DNA"/>
</dbReference>
<evidence type="ECO:0000313" key="6">
    <source>
        <dbReference type="EMBL" id="KAK1161163.1"/>
    </source>
</evidence>
<dbReference type="Gene3D" id="1.25.40.10">
    <property type="entry name" value="Tetratricopeptide repeat domain"/>
    <property type="match status" value="3"/>
</dbReference>
<dbReference type="SMART" id="SM00028">
    <property type="entry name" value="TPR"/>
    <property type="match status" value="5"/>
</dbReference>
<dbReference type="Pfam" id="PF13181">
    <property type="entry name" value="TPR_8"/>
    <property type="match status" value="2"/>
</dbReference>
<feature type="domain" description="SH3" evidence="5">
    <location>
        <begin position="342"/>
        <end position="405"/>
    </location>
</feature>
<dbReference type="Proteomes" id="UP001230051">
    <property type="component" value="Unassembled WGS sequence"/>
</dbReference>
<dbReference type="SUPFAM" id="SSF50044">
    <property type="entry name" value="SH3-domain"/>
    <property type="match status" value="2"/>
</dbReference>
<dbReference type="InterPro" id="IPR011990">
    <property type="entry name" value="TPR-like_helical_dom_sf"/>
</dbReference>
<feature type="region of interest" description="Disordered" evidence="4">
    <location>
        <begin position="87"/>
        <end position="116"/>
    </location>
</feature>
<dbReference type="SUPFAM" id="SSF48452">
    <property type="entry name" value="TPR-like"/>
    <property type="match status" value="3"/>
</dbReference>
<evidence type="ECO:0000259" key="5">
    <source>
        <dbReference type="PROSITE" id="PS50002"/>
    </source>
</evidence>
<dbReference type="GO" id="GO:1901184">
    <property type="term" value="P:regulation of ERBB signaling pathway"/>
    <property type="evidence" value="ECO:0007669"/>
    <property type="project" value="TreeGrafter"/>
</dbReference>
<dbReference type="PANTHER" id="PTHR22647">
    <property type="entry name" value="SH3 DOMAIN AND TETRATRICOPEPTIDE REPEATS CONTAINING PROTEIN"/>
    <property type="match status" value="1"/>
</dbReference>
<evidence type="ECO:0000256" key="2">
    <source>
        <dbReference type="PROSITE-ProRule" id="PRU00192"/>
    </source>
</evidence>
<dbReference type="InterPro" id="IPR042772">
    <property type="entry name" value="SH3TC1/SH3TC2"/>
</dbReference>
<feature type="repeat" description="TPR" evidence="3">
    <location>
        <begin position="1249"/>
        <end position="1282"/>
    </location>
</feature>
<accession>A0AAD8FYT4</accession>
<organism evidence="6 7">
    <name type="scientific">Acipenser oxyrinchus oxyrinchus</name>
    <dbReference type="NCBI Taxonomy" id="40147"/>
    <lineage>
        <taxon>Eukaryota</taxon>
        <taxon>Metazoa</taxon>
        <taxon>Chordata</taxon>
        <taxon>Craniata</taxon>
        <taxon>Vertebrata</taxon>
        <taxon>Euteleostomi</taxon>
        <taxon>Actinopterygii</taxon>
        <taxon>Chondrostei</taxon>
        <taxon>Acipenseriformes</taxon>
        <taxon>Acipenseridae</taxon>
        <taxon>Acipenser</taxon>
    </lineage>
</organism>
<comment type="caution">
    <text evidence="6">The sequence shown here is derived from an EMBL/GenBank/DDBJ whole genome shotgun (WGS) entry which is preliminary data.</text>
</comment>
<dbReference type="InterPro" id="IPR019734">
    <property type="entry name" value="TPR_rpt"/>
</dbReference>
<dbReference type="PANTHER" id="PTHR22647:SF2">
    <property type="entry name" value="SH3 DOMAIN AND TETRATRICOPEPTIDE REPEAT-CONTAINING PROTEIN 2"/>
    <property type="match status" value="1"/>
</dbReference>
<evidence type="ECO:0000256" key="3">
    <source>
        <dbReference type="PROSITE-ProRule" id="PRU00339"/>
    </source>
</evidence>
<keyword evidence="7" id="KW-1185">Reference proteome</keyword>
<dbReference type="GO" id="GO:0033157">
    <property type="term" value="P:regulation of intracellular protein transport"/>
    <property type="evidence" value="ECO:0007669"/>
    <property type="project" value="TreeGrafter"/>
</dbReference>
<dbReference type="CDD" id="cd00174">
    <property type="entry name" value="SH3"/>
    <property type="match status" value="1"/>
</dbReference>
<sequence>MMLTTALAHWGTDQPTLALLSAKHALCIQQCCVNIQICLSGELSTALVELTLDTIFCKNMAFFCNVSLVRNFLLSVCRSAGANEDFTEEDDMTTGNLGPLMEPHPPESSSDNEEETVSLAAGQEFSTDVQLTFCVMRRSCGLQDSALQEGVRMRLRIVESSGQEIPELFKDLSARLVSVHIERDCFSITFKTVEEIWKFSTYLALGHVARCLENFLFDQTFWLNEALVDDVEISVTINQEHLATVYLGLLLQEGTFFAKALCPITNPDDDDLCIKKNDLVMVKNVGQDSFWEGMLLSSGRHDLVPVSAMQPLPYPFYQWFLKTYPGSAGSPSPGKCLFDHAIGKGTCVAVVDNNSKGTDELNFNKGEQLEIVGFLLSGLEWFVGRCVSSGKTGFVRTIHVKPESFKPLDTHLVFLSEEEKALLTMLDPSSEQCYDTLLNNLSKTDINTVYRLDKLVKFEFPDLKNKSQLEEMSLDGFTESSMLERCEAVPTEHSPEQTDSKSQCSNKDITCLTFSSEDTFKEMDELEEDPKFFVELNTWDTEDSDVFEPILMFLNEDHYVSHYQSLYDISFSFLNSTFSGFSEEGELVRYLENAREWAKKSRMNWALRRICFLLGRLCTKKVKFSQARVYFEESLGVPGCGFADTFLLTALYINLAAIYLKQNMKEKLEVILEKANTLFLCLPQHLFSSFNEFEVLQLVLRKAIMTSDMHLEARTCFLVMTLFLKLGRMEGALPFVERLQFLSLSISAQTTVSPVDLNWMLSTLYYDKYLPHMSLGSLRLASDQRRSLHATLQKVDRFIQNAIRLNAQWEGDNSPLPAQITIYLKQALAIASQSGDIQAQRDLCLSLVNVYQHYRVFDGAVEYAERAIETGRQINEEEAFKASLLLAWLLICNEQVEKASDILASLLKSLDETDSSTQRGVVHNLLAICLRKENRIKEAAGNLYWALKKSQETGNKRNQALTLANFGYLALSIRAYVLAEGYLLRSLQLFSELLHSSTDADHVQACLLLGQCYIDTKRTEEGRLCYETALLIAMSARNLHSQLHAAKSLSSFYEKVLPRHGQCIIYSEHCVALSRQLKDKRLEGELLETLSKLYSSLKTEKACRKSLDYTKQSLRIFIDLGKKDKEAESWLQAGRIYYMIRENELVEMYLQAAIETAQRMNDSQFVMRMYEEAGDVFYKGNGHREAAIAFYRDGAVPLSRSTGDADSELRLINKLTELETNLKHYDDALQYATLAVRLSVSTGDQLKERIAFHRLASVHYSLQQYEMAENYYLKALSLSPLQCVKEASYFVKVYHRLGDLTLHKLEDALDALGYFNLALAAALEELENKEALYIIYIKLAEIHARHVPDETLHSFFMSNAQALRKEPAPDTDTFCEQYKL</sequence>
<dbReference type="PROSITE" id="PS50005">
    <property type="entry name" value="TPR"/>
    <property type="match status" value="1"/>
</dbReference>
<keyword evidence="3" id="KW-0802">TPR repeat</keyword>
<dbReference type="PROSITE" id="PS50002">
    <property type="entry name" value="SH3"/>
    <property type="match status" value="2"/>
</dbReference>
<evidence type="ECO:0000256" key="1">
    <source>
        <dbReference type="ARBA" id="ARBA00022443"/>
    </source>
</evidence>
<feature type="domain" description="SH3" evidence="5">
    <location>
        <begin position="253"/>
        <end position="314"/>
    </location>
</feature>
<proteinExistence type="predicted"/>
<name>A0AAD8FYT4_ACIOX</name>
<evidence type="ECO:0000256" key="4">
    <source>
        <dbReference type="SAM" id="MobiDB-lite"/>
    </source>
</evidence>
<protein>
    <recommendedName>
        <fullName evidence="5">SH3 domain-containing protein</fullName>
    </recommendedName>
</protein>
<dbReference type="InterPro" id="IPR036028">
    <property type="entry name" value="SH3-like_dom_sf"/>
</dbReference>